<sequence>MFTATILFSVLFTLVNAAPLPMPAVKQSEQLASRFYNHAEPINYHQTPCWENGLQGVLRDDVCILANLDVDGTRYPQAYPYRPATYAQGEPCTLNGRQGFWRDAICVLADVDVNLKRNFYPGQECWFEGRRGYFQQDGLCNLLDLDLDVVANDAPAVLNNGGLPTALPAAGNPCWLDGRQGYWRDNLCILADLDLAKRFVPHSDGLVSDVLETLTGYEDCINCPPGFNRHAVLPTDHLLDADALVDVDRSAARFPYKRNGLIHNAPDGNELDGAVRTVTQLLDHSVTKRGLLGINDLPVLDGQAQRYPYYPNGYRGAVTPEVVGSVVDVDADVDVDAGDEPYYGAPHHDQVLNGGLLPLKRDILGNGDDTLNVLTSIGDVLNPNAHGYHHPTGTRYVPTSNGNLVPVPVSNDVLATVEAAVDIGSGSDYQTVGRYPYGDRRVFGEFIPRPAHGVAGLLGRNLGGLSGVNGLGLNKDGSFPEGLDAVPALGDILGAGKVDDLAGKNPLSKIL</sequence>
<evidence type="ECO:0000313" key="2">
    <source>
        <dbReference type="EMBL" id="OCF34603.1"/>
    </source>
</evidence>
<reference evidence="3" key="2">
    <citation type="submission" date="2013-12" db="EMBL/GenBank/DDBJ databases">
        <title>Evolution of pathogenesis and genome organization in the Tremellales.</title>
        <authorList>
            <person name="Cuomo C."/>
            <person name="Litvintseva A."/>
            <person name="Heitman J."/>
            <person name="Chen Y."/>
            <person name="Sun S."/>
            <person name="Springer D."/>
            <person name="Dromer F."/>
            <person name="Young S."/>
            <person name="Zeng Q."/>
            <person name="Chapman S."/>
            <person name="Gujja S."/>
            <person name="Saif S."/>
            <person name="Birren B."/>
        </authorList>
    </citation>
    <scope>NUCLEOTIDE SEQUENCE [LARGE SCALE GENOMIC DNA]</scope>
    <source>
        <strain evidence="3">BCC8398</strain>
    </source>
</reference>
<feature type="chain" id="PRO_5008627374" evidence="1">
    <location>
        <begin position="18"/>
        <end position="511"/>
    </location>
</feature>
<gene>
    <name evidence="2" type="ORF">I316_03644</name>
</gene>
<name>A0A1B9GU81_9TREE</name>
<dbReference type="OrthoDB" id="2563164at2759"/>
<keyword evidence="1" id="KW-0732">Signal</keyword>
<organism evidence="2 3">
    <name type="scientific">Kwoniella heveanensis BCC8398</name>
    <dbReference type="NCBI Taxonomy" id="1296120"/>
    <lineage>
        <taxon>Eukaryota</taxon>
        <taxon>Fungi</taxon>
        <taxon>Dikarya</taxon>
        <taxon>Basidiomycota</taxon>
        <taxon>Agaricomycotina</taxon>
        <taxon>Tremellomycetes</taxon>
        <taxon>Tremellales</taxon>
        <taxon>Cryptococcaceae</taxon>
        <taxon>Kwoniella</taxon>
    </lineage>
</organism>
<evidence type="ECO:0000256" key="1">
    <source>
        <dbReference type="SAM" id="SignalP"/>
    </source>
</evidence>
<feature type="signal peptide" evidence="1">
    <location>
        <begin position="1"/>
        <end position="17"/>
    </location>
</feature>
<accession>A0A1B9GU81</accession>
<protein>
    <submittedName>
        <fullName evidence="2">Uncharacterized protein</fullName>
    </submittedName>
</protein>
<dbReference type="Proteomes" id="UP000092666">
    <property type="component" value="Unassembled WGS sequence"/>
</dbReference>
<proteinExistence type="predicted"/>
<dbReference type="AlphaFoldDB" id="A0A1B9GU81"/>
<evidence type="ECO:0000313" key="3">
    <source>
        <dbReference type="Proteomes" id="UP000092666"/>
    </source>
</evidence>
<dbReference type="EMBL" id="KV700124">
    <property type="protein sequence ID" value="OCF34603.1"/>
    <property type="molecule type" value="Genomic_DNA"/>
</dbReference>
<keyword evidence="3" id="KW-1185">Reference proteome</keyword>
<reference evidence="2 3" key="1">
    <citation type="submission" date="2013-07" db="EMBL/GenBank/DDBJ databases">
        <title>The Genome Sequence of Cryptococcus heveanensis BCC8398.</title>
        <authorList>
            <consortium name="The Broad Institute Genome Sequencing Platform"/>
            <person name="Cuomo C."/>
            <person name="Litvintseva A."/>
            <person name="Chen Y."/>
            <person name="Heitman J."/>
            <person name="Sun S."/>
            <person name="Springer D."/>
            <person name="Dromer F."/>
            <person name="Young S.K."/>
            <person name="Zeng Q."/>
            <person name="Gargeya S."/>
            <person name="Fitzgerald M."/>
            <person name="Abouelleil A."/>
            <person name="Alvarado L."/>
            <person name="Berlin A.M."/>
            <person name="Chapman S.B."/>
            <person name="Dewar J."/>
            <person name="Goldberg J."/>
            <person name="Griggs A."/>
            <person name="Gujja S."/>
            <person name="Hansen M."/>
            <person name="Howarth C."/>
            <person name="Imamovic A."/>
            <person name="Larimer J."/>
            <person name="McCowan C."/>
            <person name="Murphy C."/>
            <person name="Pearson M."/>
            <person name="Priest M."/>
            <person name="Roberts A."/>
            <person name="Saif S."/>
            <person name="Shea T."/>
            <person name="Sykes S."/>
            <person name="Wortman J."/>
            <person name="Nusbaum C."/>
            <person name="Birren B."/>
        </authorList>
    </citation>
    <scope>NUCLEOTIDE SEQUENCE [LARGE SCALE GENOMIC DNA]</scope>
    <source>
        <strain evidence="2 3">BCC8398</strain>
    </source>
</reference>